<dbReference type="RefSeq" id="WP_147136677.1">
    <property type="nucleotide sequence ID" value="NZ_BJXA01000041.1"/>
</dbReference>
<organism evidence="1 2">
    <name type="scientific">Nocardia ninae NBRC 108245</name>
    <dbReference type="NCBI Taxonomy" id="1210091"/>
    <lineage>
        <taxon>Bacteria</taxon>
        <taxon>Bacillati</taxon>
        <taxon>Actinomycetota</taxon>
        <taxon>Actinomycetes</taxon>
        <taxon>Mycobacteriales</taxon>
        <taxon>Nocardiaceae</taxon>
        <taxon>Nocardia</taxon>
    </lineage>
</organism>
<comment type="caution">
    <text evidence="1">The sequence shown here is derived from an EMBL/GenBank/DDBJ whole genome shotgun (WGS) entry which is preliminary data.</text>
</comment>
<dbReference type="OrthoDB" id="4512022at2"/>
<protein>
    <submittedName>
        <fullName evidence="1">Uncharacterized protein</fullName>
    </submittedName>
</protein>
<evidence type="ECO:0000313" key="1">
    <source>
        <dbReference type="EMBL" id="GEM40784.1"/>
    </source>
</evidence>
<evidence type="ECO:0000313" key="2">
    <source>
        <dbReference type="Proteomes" id="UP000321424"/>
    </source>
</evidence>
<dbReference type="EMBL" id="BJXA01000041">
    <property type="protein sequence ID" value="GEM40784.1"/>
    <property type="molecule type" value="Genomic_DNA"/>
</dbReference>
<proteinExistence type="predicted"/>
<dbReference type="AlphaFoldDB" id="A0A511MJI7"/>
<name>A0A511MJI7_9NOCA</name>
<keyword evidence="2" id="KW-1185">Reference proteome</keyword>
<sequence length="211" mass="22121">MAPITIDPNAYYSAAKGLFELTTDLVSAVTETMTPALKDTFGTGGHYPAVVNWNTAYKQHTADLLATITAYAGATQQLGDVLHLAGHNWQTANYNANRDPNKGAAPVKPAVTAAPSLGTTGIPPIPGPGTSSPSEARLTFWPDSAELLLLSTLTTMAVEIPDGNTETLNRAGSGWRAFAQHPAVAEANTRLNTIAAPFDRLQAPDVPESAI</sequence>
<gene>
    <name evidence="1" type="ORF">NN4_53030</name>
</gene>
<dbReference type="Proteomes" id="UP000321424">
    <property type="component" value="Unassembled WGS sequence"/>
</dbReference>
<reference evidence="1 2" key="1">
    <citation type="submission" date="2019-07" db="EMBL/GenBank/DDBJ databases">
        <title>Whole genome shotgun sequence of Nocardia ninae NBRC 108245.</title>
        <authorList>
            <person name="Hosoyama A."/>
            <person name="Uohara A."/>
            <person name="Ohji S."/>
            <person name="Ichikawa N."/>
        </authorList>
    </citation>
    <scope>NUCLEOTIDE SEQUENCE [LARGE SCALE GENOMIC DNA]</scope>
    <source>
        <strain evidence="1 2">NBRC 108245</strain>
    </source>
</reference>
<accession>A0A511MJI7</accession>